<evidence type="ECO:0000256" key="8">
    <source>
        <dbReference type="ARBA" id="ARBA00023012"/>
    </source>
</evidence>
<dbReference type="SMART" id="SM00387">
    <property type="entry name" value="HATPase_c"/>
    <property type="match status" value="1"/>
</dbReference>
<evidence type="ECO:0000256" key="2">
    <source>
        <dbReference type="ARBA" id="ARBA00012438"/>
    </source>
</evidence>
<dbReference type="CDD" id="cd00075">
    <property type="entry name" value="HATPase"/>
    <property type="match status" value="1"/>
</dbReference>
<dbReference type="SUPFAM" id="SSF55874">
    <property type="entry name" value="ATPase domain of HSP90 chaperone/DNA topoisomerase II/histidine kinase"/>
    <property type="match status" value="1"/>
</dbReference>
<dbReference type="InterPro" id="IPR003594">
    <property type="entry name" value="HATPase_dom"/>
</dbReference>
<evidence type="ECO:0000256" key="6">
    <source>
        <dbReference type="ARBA" id="ARBA00022777"/>
    </source>
</evidence>
<reference evidence="11" key="1">
    <citation type="submission" date="2021-03" db="EMBL/GenBank/DDBJ databases">
        <title>Antimicrobial resistance genes in bacteria isolated from Japanese honey, and their potential for conferring macrolide and lincosamide resistance in the American foulbrood pathogen Paenibacillus larvae.</title>
        <authorList>
            <person name="Okamoto M."/>
            <person name="Kumagai M."/>
            <person name="Kanamori H."/>
            <person name="Takamatsu D."/>
        </authorList>
    </citation>
    <scope>NUCLEOTIDE SEQUENCE</scope>
    <source>
        <strain evidence="11">J27TS8</strain>
    </source>
</reference>
<sequence>MKKTEQLRKGIYLISIVIALAIPIIAWLINERASIIFLCGVGTFTLFLALIFMDNLYKSHIDRMLIDLSNLIDRMIDLEERQVFSDVEDTLLSKLQYQVIKLSGILRAQNKAMNQEKNEIKSLISDISHQIKTPVASLKMFSDLLQEPNLTAEQHREYYQMYSQSLERLAFLVDNLIKMSRLEGGIIELKMQMESVNDVILQAVKQVYEKAKKKNIDLLFEENKETMIILDKKWTIEAIFNVLDNAVKYTHAGGKVTISVMSYEFFVRIDISDNGIGIREQELAKIFKRFYRGQNTVDVEGIGIGLYISRKIITEQGGYIKVQSCKNGSIFSVFLPLNR</sequence>
<dbReference type="InterPro" id="IPR036890">
    <property type="entry name" value="HATPase_C_sf"/>
</dbReference>
<evidence type="ECO:0000256" key="4">
    <source>
        <dbReference type="ARBA" id="ARBA00022679"/>
    </source>
</evidence>
<keyword evidence="9" id="KW-0812">Transmembrane</keyword>
<comment type="catalytic activity">
    <reaction evidence="1">
        <text>ATP + protein L-histidine = ADP + protein N-phospho-L-histidine.</text>
        <dbReference type="EC" id="2.7.13.3"/>
    </reaction>
</comment>
<dbReference type="AlphaFoldDB" id="A0A919WHM1"/>
<dbReference type="InterPro" id="IPR004358">
    <property type="entry name" value="Sig_transdc_His_kin-like_C"/>
</dbReference>
<comment type="caution">
    <text evidence="11">The sequence shown here is derived from an EMBL/GenBank/DDBJ whole genome shotgun (WGS) entry which is preliminary data.</text>
</comment>
<evidence type="ECO:0000256" key="5">
    <source>
        <dbReference type="ARBA" id="ARBA00022741"/>
    </source>
</evidence>
<protein>
    <recommendedName>
        <fullName evidence="2">histidine kinase</fullName>
        <ecNumber evidence="2">2.7.13.3</ecNumber>
    </recommendedName>
</protein>
<dbReference type="Gene3D" id="3.30.565.10">
    <property type="entry name" value="Histidine kinase-like ATPase, C-terminal domain"/>
    <property type="match status" value="1"/>
</dbReference>
<dbReference type="CDD" id="cd00082">
    <property type="entry name" value="HisKA"/>
    <property type="match status" value="1"/>
</dbReference>
<gene>
    <name evidence="11" type="ORF">J27TS8_20880</name>
</gene>
<dbReference type="InterPro" id="IPR036097">
    <property type="entry name" value="HisK_dim/P_sf"/>
</dbReference>
<keyword evidence="6 11" id="KW-0418">Kinase</keyword>
<dbReference type="Pfam" id="PF02518">
    <property type="entry name" value="HATPase_c"/>
    <property type="match status" value="1"/>
</dbReference>
<feature type="domain" description="Histidine kinase" evidence="10">
    <location>
        <begin position="126"/>
        <end position="339"/>
    </location>
</feature>
<keyword evidence="3" id="KW-0597">Phosphoprotein</keyword>
<dbReference type="GO" id="GO:0005524">
    <property type="term" value="F:ATP binding"/>
    <property type="evidence" value="ECO:0007669"/>
    <property type="project" value="UniProtKB-KW"/>
</dbReference>
<dbReference type="SMART" id="SM00388">
    <property type="entry name" value="HisKA"/>
    <property type="match status" value="1"/>
</dbReference>
<dbReference type="GO" id="GO:0000155">
    <property type="term" value="F:phosphorelay sensor kinase activity"/>
    <property type="evidence" value="ECO:0007669"/>
    <property type="project" value="InterPro"/>
</dbReference>
<dbReference type="PANTHER" id="PTHR43711:SF26">
    <property type="entry name" value="SENSOR HISTIDINE KINASE RCSC"/>
    <property type="match status" value="1"/>
</dbReference>
<feature type="transmembrane region" description="Helical" evidence="9">
    <location>
        <begin position="12"/>
        <end position="29"/>
    </location>
</feature>
<feature type="transmembrane region" description="Helical" evidence="9">
    <location>
        <begin position="35"/>
        <end position="57"/>
    </location>
</feature>
<dbReference type="Pfam" id="PF00512">
    <property type="entry name" value="HisKA"/>
    <property type="match status" value="1"/>
</dbReference>
<evidence type="ECO:0000313" key="12">
    <source>
        <dbReference type="Proteomes" id="UP000682111"/>
    </source>
</evidence>
<keyword evidence="7" id="KW-0067">ATP-binding</keyword>
<keyword evidence="5" id="KW-0547">Nucleotide-binding</keyword>
<evidence type="ECO:0000256" key="3">
    <source>
        <dbReference type="ARBA" id="ARBA00022553"/>
    </source>
</evidence>
<evidence type="ECO:0000256" key="7">
    <source>
        <dbReference type="ARBA" id="ARBA00022840"/>
    </source>
</evidence>
<proteinExistence type="predicted"/>
<dbReference type="InterPro" id="IPR003661">
    <property type="entry name" value="HisK_dim/P_dom"/>
</dbReference>
<organism evidence="11 12">
    <name type="scientific">Robertmurraya siralis</name>
    <dbReference type="NCBI Taxonomy" id="77777"/>
    <lineage>
        <taxon>Bacteria</taxon>
        <taxon>Bacillati</taxon>
        <taxon>Bacillota</taxon>
        <taxon>Bacilli</taxon>
        <taxon>Bacillales</taxon>
        <taxon>Bacillaceae</taxon>
        <taxon>Robertmurraya</taxon>
    </lineage>
</organism>
<keyword evidence="12" id="KW-1185">Reference proteome</keyword>
<evidence type="ECO:0000259" key="10">
    <source>
        <dbReference type="PROSITE" id="PS50109"/>
    </source>
</evidence>
<dbReference type="InterPro" id="IPR050736">
    <property type="entry name" value="Sensor_HK_Regulatory"/>
</dbReference>
<dbReference type="Proteomes" id="UP000682111">
    <property type="component" value="Unassembled WGS sequence"/>
</dbReference>
<evidence type="ECO:0000313" key="11">
    <source>
        <dbReference type="EMBL" id="GIN62095.1"/>
    </source>
</evidence>
<dbReference type="SUPFAM" id="SSF47384">
    <property type="entry name" value="Homodimeric domain of signal transducing histidine kinase"/>
    <property type="match status" value="1"/>
</dbReference>
<keyword evidence="9" id="KW-0472">Membrane</keyword>
<evidence type="ECO:0000256" key="1">
    <source>
        <dbReference type="ARBA" id="ARBA00000085"/>
    </source>
</evidence>
<dbReference type="Gene3D" id="1.10.287.130">
    <property type="match status" value="1"/>
</dbReference>
<dbReference type="EMBL" id="BORC01000003">
    <property type="protein sequence ID" value="GIN62095.1"/>
    <property type="molecule type" value="Genomic_DNA"/>
</dbReference>
<dbReference type="EC" id="2.7.13.3" evidence="2"/>
<dbReference type="PROSITE" id="PS50109">
    <property type="entry name" value="HIS_KIN"/>
    <property type="match status" value="1"/>
</dbReference>
<keyword evidence="4" id="KW-0808">Transferase</keyword>
<accession>A0A919WHM1</accession>
<name>A0A919WHM1_9BACI</name>
<dbReference type="PANTHER" id="PTHR43711">
    <property type="entry name" value="TWO-COMPONENT HISTIDINE KINASE"/>
    <property type="match status" value="1"/>
</dbReference>
<dbReference type="PRINTS" id="PR00344">
    <property type="entry name" value="BCTRLSENSOR"/>
</dbReference>
<dbReference type="InterPro" id="IPR005467">
    <property type="entry name" value="His_kinase_dom"/>
</dbReference>
<evidence type="ECO:0000256" key="9">
    <source>
        <dbReference type="SAM" id="Phobius"/>
    </source>
</evidence>
<keyword evidence="8" id="KW-0902">Two-component regulatory system</keyword>
<keyword evidence="9" id="KW-1133">Transmembrane helix</keyword>